<dbReference type="EMBL" id="RRCN01000001">
    <property type="protein sequence ID" value="RRJ62427.1"/>
    <property type="molecule type" value="Genomic_DNA"/>
</dbReference>
<evidence type="ECO:0000313" key="3">
    <source>
        <dbReference type="Proteomes" id="UP000267017"/>
    </source>
</evidence>
<dbReference type="Pfam" id="PF09643">
    <property type="entry name" value="YopX"/>
    <property type="match status" value="1"/>
</dbReference>
<dbReference type="SUPFAM" id="SSF159006">
    <property type="entry name" value="YopX-like"/>
    <property type="match status" value="1"/>
</dbReference>
<dbReference type="InterPro" id="IPR023385">
    <property type="entry name" value="YopX-like_C"/>
</dbReference>
<dbReference type="RefSeq" id="WP_128630314.1">
    <property type="nucleotide sequence ID" value="NZ_RRCN01000001.1"/>
</dbReference>
<dbReference type="Gene3D" id="2.30.30.290">
    <property type="entry name" value="YopX-like domains"/>
    <property type="match status" value="1"/>
</dbReference>
<protein>
    <recommendedName>
        <fullName evidence="1">YopX protein domain-containing protein</fullName>
    </recommendedName>
</protein>
<dbReference type="AlphaFoldDB" id="A0A3P3TWC1"/>
<dbReference type="InterPro" id="IPR019096">
    <property type="entry name" value="YopX_protein"/>
</dbReference>
<accession>A0A3P3TWC1</accession>
<evidence type="ECO:0000259" key="1">
    <source>
        <dbReference type="Pfam" id="PF09643"/>
    </source>
</evidence>
<dbReference type="OrthoDB" id="1809393at2"/>
<name>A0A3P3TWC1_9BACL</name>
<proteinExistence type="predicted"/>
<feature type="domain" description="YopX protein" evidence="1">
    <location>
        <begin position="48"/>
        <end position="125"/>
    </location>
</feature>
<reference evidence="2 3" key="1">
    <citation type="submission" date="2018-11" db="EMBL/GenBank/DDBJ databases">
        <title>Genome sequencing of Paenibacillus sp. KCOM 3021 (= ChDC PVNT-B20).</title>
        <authorList>
            <person name="Kook J.-K."/>
            <person name="Park S.-N."/>
            <person name="Lim Y.K."/>
        </authorList>
    </citation>
    <scope>NUCLEOTIDE SEQUENCE [LARGE SCALE GENOMIC DNA]</scope>
    <source>
        <strain evidence="2 3">KCOM 3021</strain>
    </source>
</reference>
<gene>
    <name evidence="2" type="ORF">EHV15_05280</name>
</gene>
<keyword evidence="3" id="KW-1185">Reference proteome</keyword>
<sequence length="131" mass="15132">MRDYKFRAKAIEQFVDGDQWVYGFGVSVVKLTSGKSQCWMYTDGGVYEVDPETVGQYTGIKDKNGKEIYEGDIYHQGDRNILYVVVWEDTGLIGEQIGTRSYAGLQHWKDRIEIIGNRWDNPDLLGEVRER</sequence>
<organism evidence="2 3">
    <name type="scientific">Paenibacillus oralis</name>
    <dbReference type="NCBI Taxonomy" id="2490856"/>
    <lineage>
        <taxon>Bacteria</taxon>
        <taxon>Bacillati</taxon>
        <taxon>Bacillota</taxon>
        <taxon>Bacilli</taxon>
        <taxon>Bacillales</taxon>
        <taxon>Paenibacillaceae</taxon>
        <taxon>Paenibacillus</taxon>
    </lineage>
</organism>
<evidence type="ECO:0000313" key="2">
    <source>
        <dbReference type="EMBL" id="RRJ62427.1"/>
    </source>
</evidence>
<comment type="caution">
    <text evidence="2">The sequence shown here is derived from an EMBL/GenBank/DDBJ whole genome shotgun (WGS) entry which is preliminary data.</text>
</comment>
<dbReference type="Proteomes" id="UP000267017">
    <property type="component" value="Unassembled WGS sequence"/>
</dbReference>